<dbReference type="RefSeq" id="WP_112784817.1">
    <property type="nucleotide sequence ID" value="NZ_CP030041.1"/>
</dbReference>
<dbReference type="PANTHER" id="PTHR43669:SF3">
    <property type="entry name" value="ALCOHOL DEHYDROGENASE, PUTATIVE (AFU_ORTHOLOGUE AFUA_3G03445)-RELATED"/>
    <property type="match status" value="1"/>
</dbReference>
<dbReference type="PANTHER" id="PTHR43669">
    <property type="entry name" value="5-KETO-D-GLUCONATE 5-REDUCTASE"/>
    <property type="match status" value="1"/>
</dbReference>
<dbReference type="KEGG" id="est:DN752_15655"/>
<reference evidence="3 4" key="1">
    <citation type="submission" date="2018-06" db="EMBL/GenBank/DDBJ databases">
        <title>Echinicola strongylocentroti sp. nov., isolated from a sea urchin Strongylocentrotus intermedius.</title>
        <authorList>
            <person name="Bae S.S."/>
        </authorList>
    </citation>
    <scope>NUCLEOTIDE SEQUENCE [LARGE SCALE GENOMIC DNA]</scope>
    <source>
        <strain evidence="3 4">MEBiC08714</strain>
    </source>
</reference>
<organism evidence="3 4">
    <name type="scientific">Echinicola strongylocentroti</name>
    <dbReference type="NCBI Taxonomy" id="1795355"/>
    <lineage>
        <taxon>Bacteria</taxon>
        <taxon>Pseudomonadati</taxon>
        <taxon>Bacteroidota</taxon>
        <taxon>Cytophagia</taxon>
        <taxon>Cytophagales</taxon>
        <taxon>Cyclobacteriaceae</taxon>
        <taxon>Echinicola</taxon>
    </lineage>
</organism>
<name>A0A2Z4IJY6_9BACT</name>
<dbReference type="Proteomes" id="UP000248688">
    <property type="component" value="Chromosome"/>
</dbReference>
<comment type="similarity">
    <text evidence="1">Belongs to the short-chain dehydrogenases/reductases (SDR) family.</text>
</comment>
<dbReference type="Pfam" id="PF00106">
    <property type="entry name" value="adh_short"/>
    <property type="match status" value="1"/>
</dbReference>
<dbReference type="EMBL" id="CP030041">
    <property type="protein sequence ID" value="AWW31441.1"/>
    <property type="molecule type" value="Genomic_DNA"/>
</dbReference>
<protein>
    <submittedName>
        <fullName evidence="3">Short-chain dehydrogenase</fullName>
    </submittedName>
</protein>
<dbReference type="InterPro" id="IPR002347">
    <property type="entry name" value="SDR_fam"/>
</dbReference>
<evidence type="ECO:0000256" key="2">
    <source>
        <dbReference type="ARBA" id="ARBA00023002"/>
    </source>
</evidence>
<dbReference type="SUPFAM" id="SSF51735">
    <property type="entry name" value="NAD(P)-binding Rossmann-fold domains"/>
    <property type="match status" value="1"/>
</dbReference>
<evidence type="ECO:0000313" key="3">
    <source>
        <dbReference type="EMBL" id="AWW31441.1"/>
    </source>
</evidence>
<dbReference type="InterPro" id="IPR036291">
    <property type="entry name" value="NAD(P)-bd_dom_sf"/>
</dbReference>
<dbReference type="OrthoDB" id="9810908at2"/>
<sequence>MNRNIIITGAAGNLGSAVVDKFKREGFRVIATVAPGKGEEMEEANDIYELDVTDEEKVAEFAKEYTVQYGSELEAVAMLVGGFSMGDFSKTSKADVEKMLQLNFFSAYNLAKAFLPVLKKSGKGTFLFVGAKPALNPGEGKATVAYTLSKSLVVNLSELVAAETEGTEIRSHVFVPSIIDTPPNREAMPDQDFSKWVRPDEIAEAMHYAATNPSLRQTTFKMYGGV</sequence>
<dbReference type="PRINTS" id="PR00081">
    <property type="entry name" value="GDHRDH"/>
</dbReference>
<proteinExistence type="inferred from homology"/>
<dbReference type="GO" id="GO:0016491">
    <property type="term" value="F:oxidoreductase activity"/>
    <property type="evidence" value="ECO:0007669"/>
    <property type="project" value="UniProtKB-KW"/>
</dbReference>
<keyword evidence="4" id="KW-1185">Reference proteome</keyword>
<dbReference type="Gene3D" id="3.40.50.720">
    <property type="entry name" value="NAD(P)-binding Rossmann-like Domain"/>
    <property type="match status" value="1"/>
</dbReference>
<keyword evidence="2" id="KW-0560">Oxidoreductase</keyword>
<accession>A0A2Z4IJY6</accession>
<gene>
    <name evidence="3" type="ORF">DN752_15655</name>
</gene>
<dbReference type="AlphaFoldDB" id="A0A2Z4IJY6"/>
<evidence type="ECO:0000313" key="4">
    <source>
        <dbReference type="Proteomes" id="UP000248688"/>
    </source>
</evidence>
<evidence type="ECO:0000256" key="1">
    <source>
        <dbReference type="ARBA" id="ARBA00006484"/>
    </source>
</evidence>